<dbReference type="OrthoDB" id="10382629at2759"/>
<dbReference type="GO" id="GO:0015144">
    <property type="term" value="F:carbohydrate transmembrane transporter activity"/>
    <property type="evidence" value="ECO:0007669"/>
    <property type="project" value="InterPro"/>
</dbReference>
<dbReference type="AlphaFoldDB" id="A0A196S8S1"/>
<feature type="transmembrane region" description="Helical" evidence="6">
    <location>
        <begin position="83"/>
        <end position="106"/>
    </location>
</feature>
<evidence type="ECO:0000256" key="6">
    <source>
        <dbReference type="SAM" id="Phobius"/>
    </source>
</evidence>
<feature type="transmembrane region" description="Helical" evidence="6">
    <location>
        <begin position="144"/>
        <end position="163"/>
    </location>
</feature>
<feature type="transmembrane region" description="Helical" evidence="6">
    <location>
        <begin position="43"/>
        <end position="62"/>
    </location>
</feature>
<evidence type="ECO:0000256" key="4">
    <source>
        <dbReference type="ARBA" id="ARBA00022989"/>
    </source>
</evidence>
<dbReference type="PANTHER" id="PTHR16119:SF17">
    <property type="entry name" value="TRANSMEMBRANE PROTEIN 144"/>
    <property type="match status" value="1"/>
</dbReference>
<feature type="transmembrane region" description="Helical" evidence="6">
    <location>
        <begin position="308"/>
        <end position="329"/>
    </location>
</feature>
<keyword evidence="8" id="KW-1185">Reference proteome</keyword>
<accession>A0A196S8S1</accession>
<keyword evidence="7" id="KW-0813">Transport</keyword>
<keyword evidence="5 6" id="KW-0472">Membrane</keyword>
<dbReference type="EMBL" id="LXWW01000543">
    <property type="protein sequence ID" value="OAO12487.1"/>
    <property type="molecule type" value="Genomic_DNA"/>
</dbReference>
<feature type="transmembrane region" description="Helical" evidence="6">
    <location>
        <begin position="341"/>
        <end position="360"/>
    </location>
</feature>
<reference evidence="7 8" key="1">
    <citation type="submission" date="2016-05" db="EMBL/GenBank/DDBJ databases">
        <title>Nuclear genome of Blastocystis sp. subtype 1 NandII.</title>
        <authorList>
            <person name="Gentekaki E."/>
            <person name="Curtis B."/>
            <person name="Stairs C."/>
            <person name="Eme L."/>
            <person name="Herman E."/>
            <person name="Klimes V."/>
            <person name="Arias M.C."/>
            <person name="Elias M."/>
            <person name="Hilliou F."/>
            <person name="Klute M."/>
            <person name="Malik S.-B."/>
            <person name="Pightling A."/>
            <person name="Rachubinski R."/>
            <person name="Salas D."/>
            <person name="Schlacht A."/>
            <person name="Suga H."/>
            <person name="Archibald J."/>
            <person name="Ball S.G."/>
            <person name="Clark G."/>
            <person name="Dacks J."/>
            <person name="Van Der Giezen M."/>
            <person name="Tsaousis A."/>
            <person name="Roger A."/>
        </authorList>
    </citation>
    <scope>NUCLEOTIDE SEQUENCE [LARGE SCALE GENOMIC DNA]</scope>
    <source>
        <strain evidence="8">ATCC 50177 / NandII</strain>
    </source>
</reference>
<protein>
    <submittedName>
        <fullName evidence="7">Sugar transport family protein</fullName>
    </submittedName>
</protein>
<dbReference type="GO" id="GO:0016020">
    <property type="term" value="C:membrane"/>
    <property type="evidence" value="ECO:0007669"/>
    <property type="project" value="UniProtKB-SubCell"/>
</dbReference>
<sequence>MFEPTNELAGFLMTLLAVFGWATLNNAVLSTSSPPGIFHFNLMFWRFIWAFVGALLLGASFMPPTHESMLSNLNDLFSAPKDVIFQKIGATFVAGFTDMLLQIFLLGAVSGAGISNTIPLQIGLATVFGAFLTYIVERRAKLQFLIPGVCFNFLAVIVNTATYSSLSKDQKGESEALLKQDCENPQDGESQADPSTVSTKLSTWELVLICIIGALMATFWGPMTAVAGKDPYSLNPYSIATLTSFFSSLTAFPFSYISMRHPFVGEPATVSDLIHAEWRDIFPAVWGGLCWAIGTYGFCLGASKIGFAIAYVLSQSTPFVSSLYAIFLWKEFRVASKKTWFLESCMLASLAVSVVFLCSASQ</sequence>
<evidence type="ECO:0000313" key="8">
    <source>
        <dbReference type="Proteomes" id="UP000078348"/>
    </source>
</evidence>
<proteinExistence type="inferred from homology"/>
<comment type="similarity">
    <text evidence="2">Belongs to the TMEM144 family.</text>
</comment>
<name>A0A196S8S1_BLAHN</name>
<gene>
    <name evidence="7" type="ORF">AV274_5842</name>
</gene>
<evidence type="ECO:0000313" key="7">
    <source>
        <dbReference type="EMBL" id="OAO12487.1"/>
    </source>
</evidence>
<feature type="transmembrane region" description="Helical" evidence="6">
    <location>
        <begin position="281"/>
        <end position="301"/>
    </location>
</feature>
<keyword evidence="3 6" id="KW-0812">Transmembrane</keyword>
<comment type="caution">
    <text evidence="7">The sequence shown here is derived from an EMBL/GenBank/DDBJ whole genome shotgun (WGS) entry which is preliminary data.</text>
</comment>
<feature type="transmembrane region" description="Helical" evidence="6">
    <location>
        <begin position="206"/>
        <end position="227"/>
    </location>
</feature>
<dbReference type="PANTHER" id="PTHR16119">
    <property type="entry name" value="TRANSMEMBRANE PROTEIN 144"/>
    <property type="match status" value="1"/>
</dbReference>
<keyword evidence="4 6" id="KW-1133">Transmembrane helix</keyword>
<organism evidence="7 8">
    <name type="scientific">Blastocystis sp. subtype 1 (strain ATCC 50177 / NandII)</name>
    <dbReference type="NCBI Taxonomy" id="478820"/>
    <lineage>
        <taxon>Eukaryota</taxon>
        <taxon>Sar</taxon>
        <taxon>Stramenopiles</taxon>
        <taxon>Bigyra</taxon>
        <taxon>Opalozoa</taxon>
        <taxon>Opalinata</taxon>
        <taxon>Blastocystidae</taxon>
        <taxon>Blastocystis</taxon>
    </lineage>
</organism>
<dbReference type="Pfam" id="PF07857">
    <property type="entry name" value="TMEM144"/>
    <property type="match status" value="1"/>
</dbReference>
<evidence type="ECO:0000256" key="1">
    <source>
        <dbReference type="ARBA" id="ARBA00004141"/>
    </source>
</evidence>
<evidence type="ECO:0000256" key="2">
    <source>
        <dbReference type="ARBA" id="ARBA00005731"/>
    </source>
</evidence>
<evidence type="ECO:0000256" key="3">
    <source>
        <dbReference type="ARBA" id="ARBA00022692"/>
    </source>
</evidence>
<dbReference type="InterPro" id="IPR010651">
    <property type="entry name" value="Sugar_transport"/>
</dbReference>
<dbReference type="InterPro" id="IPR012435">
    <property type="entry name" value="TMEM144"/>
</dbReference>
<comment type="subcellular location">
    <subcellularLocation>
        <location evidence="1">Membrane</location>
        <topology evidence="1">Multi-pass membrane protein</topology>
    </subcellularLocation>
</comment>
<evidence type="ECO:0000256" key="5">
    <source>
        <dbReference type="ARBA" id="ARBA00023136"/>
    </source>
</evidence>
<feature type="transmembrane region" description="Helical" evidence="6">
    <location>
        <begin position="118"/>
        <end position="137"/>
    </location>
</feature>
<keyword evidence="7" id="KW-0762">Sugar transport</keyword>
<dbReference type="Proteomes" id="UP000078348">
    <property type="component" value="Unassembled WGS sequence"/>
</dbReference>